<dbReference type="InterPro" id="IPR000683">
    <property type="entry name" value="Gfo/Idh/MocA-like_OxRdtase_N"/>
</dbReference>
<keyword evidence="3" id="KW-1185">Reference proteome</keyword>
<gene>
    <name evidence="2" type="ORF">FFL01_27580</name>
</gene>
<dbReference type="PANTHER" id="PTHR43377">
    <property type="entry name" value="BILIVERDIN REDUCTASE A"/>
    <property type="match status" value="1"/>
</dbReference>
<dbReference type="SUPFAM" id="SSF51735">
    <property type="entry name" value="NAD(P)-binding Rossmann-fold domains"/>
    <property type="match status" value="1"/>
</dbReference>
<dbReference type="Pfam" id="PF01408">
    <property type="entry name" value="GFO_IDH_MocA"/>
    <property type="match status" value="1"/>
</dbReference>
<dbReference type="InterPro" id="IPR051450">
    <property type="entry name" value="Gfo/Idh/MocA_Oxidoreductases"/>
</dbReference>
<dbReference type="EMBL" id="BJNP01000036">
    <property type="protein sequence ID" value="GEC73219.1"/>
    <property type="molecule type" value="Genomic_DNA"/>
</dbReference>
<dbReference type="STRING" id="983.SAMN05443543_108126"/>
<dbReference type="RefSeq" id="WP_073245993.1">
    <property type="nucleotide sequence ID" value="NZ_BJNP01000036.1"/>
</dbReference>
<comment type="caution">
    <text evidence="2">The sequence shown here is derived from an EMBL/GenBank/DDBJ whole genome shotgun (WGS) entry which is preliminary data.</text>
</comment>
<dbReference type="PANTHER" id="PTHR43377:SF1">
    <property type="entry name" value="BILIVERDIN REDUCTASE A"/>
    <property type="match status" value="1"/>
</dbReference>
<protein>
    <submittedName>
        <fullName evidence="2">Dehydrogenase</fullName>
    </submittedName>
</protein>
<accession>A0A4Y4B0V2</accession>
<dbReference type="InterPro" id="IPR036291">
    <property type="entry name" value="NAD(P)-bd_dom_sf"/>
</dbReference>
<evidence type="ECO:0000313" key="3">
    <source>
        <dbReference type="Proteomes" id="UP000316775"/>
    </source>
</evidence>
<dbReference type="GO" id="GO:0000166">
    <property type="term" value="F:nucleotide binding"/>
    <property type="evidence" value="ECO:0007669"/>
    <property type="project" value="InterPro"/>
</dbReference>
<evidence type="ECO:0000259" key="1">
    <source>
        <dbReference type="Pfam" id="PF01408"/>
    </source>
</evidence>
<name>A0A4Y4B0V2_9FLAO</name>
<proteinExistence type="predicted"/>
<dbReference type="Gene3D" id="3.40.50.720">
    <property type="entry name" value="NAD(P)-binding Rossmann-like Domain"/>
    <property type="match status" value="1"/>
</dbReference>
<dbReference type="OrthoDB" id="9815825at2"/>
<evidence type="ECO:0000313" key="2">
    <source>
        <dbReference type="EMBL" id="GEC73219.1"/>
    </source>
</evidence>
<reference evidence="2 3" key="1">
    <citation type="submission" date="2019-06" db="EMBL/GenBank/DDBJ databases">
        <title>Whole genome shotgun sequence of Flavobacterium flevense NBRC 14960.</title>
        <authorList>
            <person name="Hosoyama A."/>
            <person name="Uohara A."/>
            <person name="Ohji S."/>
            <person name="Ichikawa N."/>
        </authorList>
    </citation>
    <scope>NUCLEOTIDE SEQUENCE [LARGE SCALE GENOMIC DNA]</scope>
    <source>
        <strain evidence="2 3">NBRC 14960</strain>
    </source>
</reference>
<dbReference type="SUPFAM" id="SSF55347">
    <property type="entry name" value="Glyceraldehyde-3-phosphate dehydrogenase-like, C-terminal domain"/>
    <property type="match status" value="1"/>
</dbReference>
<dbReference type="AlphaFoldDB" id="A0A4Y4B0V2"/>
<dbReference type="Gene3D" id="3.30.360.10">
    <property type="entry name" value="Dihydrodipicolinate Reductase, domain 2"/>
    <property type="match status" value="1"/>
</dbReference>
<dbReference type="Proteomes" id="UP000316775">
    <property type="component" value="Unassembled WGS sequence"/>
</dbReference>
<feature type="domain" description="Gfo/Idh/MocA-like oxidoreductase N-terminal" evidence="1">
    <location>
        <begin position="1"/>
        <end position="111"/>
    </location>
</feature>
<organism evidence="2 3">
    <name type="scientific">Flavobacterium flevense</name>
    <dbReference type="NCBI Taxonomy" id="983"/>
    <lineage>
        <taxon>Bacteria</taxon>
        <taxon>Pseudomonadati</taxon>
        <taxon>Bacteroidota</taxon>
        <taxon>Flavobacteriia</taxon>
        <taxon>Flavobacteriales</taxon>
        <taxon>Flavobacteriaceae</taxon>
        <taxon>Flavobacterium</taxon>
    </lineage>
</organism>
<sequence length="307" mass="35631">MNILIIGLGSIARKHIYALQSLSLDINIYALRSNINSEIEKKIENIYNLDNLEISFDFAIISNPTHLHFEFIEKLAKLNIPLFIEKPAVHNLKDIGELIKLIESKRLITYVACNLRFHPCIGYLKNKLSDEYLKINEVNVYCGSYLPDWRPNVDFRKVYSANASMGGGVHLDLFHELDYVNWLFGTPNQTNSTLRNVSSLQINAIDYANYILEYSTFTANIVLNYYRKKAKRVIEVVFDNEILEVDLINSKIVDNNDEIIFETPNFDIRNTYNYQLDYFINCLKENIAPMNSLRESVEILKIVLKDE</sequence>